<keyword evidence="1" id="KW-0378">Hydrolase</keyword>
<dbReference type="GO" id="GO:0004553">
    <property type="term" value="F:hydrolase activity, hydrolyzing O-glycosyl compounds"/>
    <property type="evidence" value="ECO:0007669"/>
    <property type="project" value="TreeGrafter"/>
</dbReference>
<dbReference type="AlphaFoldDB" id="A0A329R1P0"/>
<gene>
    <name evidence="1" type="ORF">DPM12_00370</name>
</gene>
<dbReference type="Gene3D" id="1.50.10.10">
    <property type="match status" value="1"/>
</dbReference>
<evidence type="ECO:0000313" key="2">
    <source>
        <dbReference type="Proteomes" id="UP000250462"/>
    </source>
</evidence>
<evidence type="ECO:0000313" key="1">
    <source>
        <dbReference type="EMBL" id="RAW18584.1"/>
    </source>
</evidence>
<dbReference type="InterPro" id="IPR008928">
    <property type="entry name" value="6-hairpin_glycosidase_sf"/>
</dbReference>
<keyword evidence="2" id="KW-1185">Reference proteome</keyword>
<accession>A0A329R1P0</accession>
<dbReference type="Proteomes" id="UP000250462">
    <property type="component" value="Unassembled WGS sequence"/>
</dbReference>
<dbReference type="InterPro" id="IPR012341">
    <property type="entry name" value="6hp_glycosidase-like_sf"/>
</dbReference>
<dbReference type="GO" id="GO:0005975">
    <property type="term" value="P:carbohydrate metabolic process"/>
    <property type="evidence" value="ECO:0007669"/>
    <property type="project" value="InterPro"/>
</dbReference>
<name>A0A329R1P0_9ACTN</name>
<reference evidence="1 2" key="1">
    <citation type="submission" date="2018-06" db="EMBL/GenBank/DDBJ databases">
        <title>Phytoactinopolyspora halophila sp. nov., a novel halophilic actinomycete isolated from a saline soil in China.</title>
        <authorList>
            <person name="Tang S.-K."/>
        </authorList>
    </citation>
    <scope>NUCLEOTIDE SEQUENCE [LARGE SCALE GENOMIC DNA]</scope>
    <source>
        <strain evidence="1 2">YIM 96934</strain>
    </source>
</reference>
<proteinExistence type="predicted"/>
<dbReference type="PANTHER" id="PTHR31616:SF0">
    <property type="entry name" value="GLUCAN 1,4-ALPHA-GLUCOSIDASE"/>
    <property type="match status" value="1"/>
</dbReference>
<protein>
    <submittedName>
        <fullName evidence="1">Glycoside hydrolase family 15</fullName>
    </submittedName>
</protein>
<dbReference type="EMBL" id="QMIG01000001">
    <property type="protein sequence ID" value="RAW18584.1"/>
    <property type="molecule type" value="Genomic_DNA"/>
</dbReference>
<dbReference type="SUPFAM" id="SSF48208">
    <property type="entry name" value="Six-hairpin glycosidases"/>
    <property type="match status" value="1"/>
</dbReference>
<organism evidence="1 2">
    <name type="scientific">Phytoactinopolyspora halophila</name>
    <dbReference type="NCBI Taxonomy" id="1981511"/>
    <lineage>
        <taxon>Bacteria</taxon>
        <taxon>Bacillati</taxon>
        <taxon>Actinomycetota</taxon>
        <taxon>Actinomycetes</taxon>
        <taxon>Jiangellales</taxon>
        <taxon>Jiangellaceae</taxon>
        <taxon>Phytoactinopolyspora</taxon>
    </lineage>
</organism>
<dbReference type="PANTHER" id="PTHR31616">
    <property type="entry name" value="TREHALASE"/>
    <property type="match status" value="1"/>
</dbReference>
<comment type="caution">
    <text evidence="1">The sequence shown here is derived from an EMBL/GenBank/DDBJ whole genome shotgun (WGS) entry which is preliminary data.</text>
</comment>
<sequence>MASFRSGEAETGLYTEAVAITSADERLMVREGASAEFVPGTRVLSDADSADELAEEQLSWLDGATVPDIGSGYSDMIETALLDLHTLTLDNGAALAGWSSRWRYVWPRDAAFIAAALASVDHDDDAARIVHFLQDVQGDDGLFEARYVPDGSGEPPDDRGIQLDGTGWALWAVAQTAENMPAAERPQFIDTVRMLVDRSTRAILRMIDNEQALPPPSPDFWELSEDEVTLGTVGPLLAGLESAAKIYGWIDDAAAADRAAHGAGRLRAAVHREFGPGGYARYADGSDRDAALFYLVPPVAESVHPDVRDAWAHVPDEMRRRAGGLAPGAGWRDDGVSWTPHTAMYALTAAAMGEDAIARETLMWLDEHRTVRGALPEKVLGDGSPAAVAPLSWTAAIVVLTAVELAD</sequence>